<dbReference type="FunFam" id="3.20.20.60:FF:000009">
    <property type="entry name" value="2-methylisocitrate lyase"/>
    <property type="match status" value="1"/>
</dbReference>
<dbReference type="Proteomes" id="UP000863577">
    <property type="component" value="Unassembled WGS sequence"/>
</dbReference>
<dbReference type="Pfam" id="PF13714">
    <property type="entry name" value="PEP_mutase"/>
    <property type="match status" value="1"/>
</dbReference>
<evidence type="ECO:0000256" key="7">
    <source>
        <dbReference type="ARBA" id="ARBA00023239"/>
    </source>
</evidence>
<feature type="binding site" evidence="11">
    <location>
        <position position="159"/>
    </location>
    <ligand>
        <name>substrate</name>
    </ligand>
</feature>
<keyword evidence="5 11" id="KW-0479">Metal-binding</keyword>
<reference evidence="13" key="2">
    <citation type="submission" date="2019-09" db="EMBL/GenBank/DDBJ databases">
        <authorList>
            <consortium name="NCBI Pathogen Detection Project"/>
        </authorList>
    </citation>
    <scope>NUCLEOTIDE SEQUENCE</scope>
    <source>
        <strain evidence="13">CL18-200174</strain>
    </source>
</reference>
<keyword evidence="7 11" id="KW-0456">Lyase</keyword>
<comment type="function">
    <text evidence="12">Catalyzes the thermodynamically favored C-C bond cleavage of (2R,3S)-2-methylisocitrate to yield pyruvate and succinate.</text>
</comment>
<evidence type="ECO:0000313" key="14">
    <source>
        <dbReference type="Proteomes" id="UP000863577"/>
    </source>
</evidence>
<dbReference type="InterPro" id="IPR015813">
    <property type="entry name" value="Pyrv/PenolPyrv_kinase-like_dom"/>
</dbReference>
<dbReference type="PANTHER" id="PTHR42905:SF5">
    <property type="entry name" value="CARBOXYVINYL-CARBOXYPHOSPHONATE PHOSPHORYLMUTASE, CHLOROPLASTIC"/>
    <property type="match status" value="1"/>
</dbReference>
<evidence type="ECO:0000256" key="12">
    <source>
        <dbReference type="RuleBase" id="RU361121"/>
    </source>
</evidence>
<gene>
    <name evidence="11 13" type="primary">prpB</name>
    <name evidence="13" type="ORF">JBK99_11210</name>
</gene>
<dbReference type="AlphaFoldDB" id="A0A2S8CEL3"/>
<feature type="binding site" evidence="11">
    <location>
        <position position="242"/>
    </location>
    <ligand>
        <name>substrate</name>
    </ligand>
</feature>
<comment type="similarity">
    <text evidence="3 11 12">Belongs to the isocitrate lyase/PEP mutase superfamily. Methylisocitrate lyase family.</text>
</comment>
<dbReference type="HAMAP" id="MF_01939">
    <property type="entry name" value="PrpB"/>
    <property type="match status" value="1"/>
</dbReference>
<dbReference type="InterPro" id="IPR040442">
    <property type="entry name" value="Pyrv_kinase-like_dom_sf"/>
</dbReference>
<protein>
    <recommendedName>
        <fullName evidence="10 11">2-methylisocitrate lyase</fullName>
        <shortName evidence="11">2-MIC</shortName>
        <shortName evidence="11">MICL</shortName>
        <ecNumber evidence="4 11">4.1.3.30</ecNumber>
    </recommendedName>
    <alternativeName>
        <fullName evidence="11">(2R,3S)-2-methylisocitrate lyase</fullName>
    </alternativeName>
</protein>
<dbReference type="GO" id="GO:0000287">
    <property type="term" value="F:magnesium ion binding"/>
    <property type="evidence" value="ECO:0007669"/>
    <property type="project" value="UniProtKB-UniRule"/>
</dbReference>
<evidence type="ECO:0000256" key="3">
    <source>
        <dbReference type="ARBA" id="ARBA00009282"/>
    </source>
</evidence>
<dbReference type="Gene3D" id="3.20.20.60">
    <property type="entry name" value="Phosphoenolpyruvate-binding domains"/>
    <property type="match status" value="1"/>
</dbReference>
<dbReference type="NCBIfam" id="NF008455">
    <property type="entry name" value="PRK11320.1"/>
    <property type="match status" value="1"/>
</dbReference>
<dbReference type="PANTHER" id="PTHR42905">
    <property type="entry name" value="PHOSPHOENOLPYRUVATE CARBOXYLASE"/>
    <property type="match status" value="1"/>
</dbReference>
<comment type="caution">
    <text evidence="13">The sequence shown here is derived from an EMBL/GenBank/DDBJ whole genome shotgun (WGS) entry which is preliminary data.</text>
</comment>
<feature type="binding site" evidence="11">
    <location>
        <position position="271"/>
    </location>
    <ligand>
        <name>substrate</name>
    </ligand>
</feature>
<feature type="binding site" evidence="11">
    <location>
        <begin position="211"/>
        <end position="213"/>
    </location>
    <ligand>
        <name>substrate</name>
    </ligand>
</feature>
<evidence type="ECO:0000313" key="13">
    <source>
        <dbReference type="EMBL" id="HAU2396894.1"/>
    </source>
</evidence>
<sequence>MSNFRYSQGKILREALMKEKPLQVVGTINAYTALQAKRAGFHAIYLSGAGVANASHGLPDLGITTLNDVLEDVRRIMSAVDLPLLVDIDTGWGGAFSIARTIKEMIKAGAAAVHIEDQVQAKRCGHRPGKALVEKEEMIDRIKAAVDAKTDPDFVIMARTDSLANEGLNKALERISAYIEAGADMIFFEGVRKLEEYQALTEQCNVPVLANITEFGVTPLFTLEELKEVGVSLALYPLSAFRAMSAAAEKVYDTIRKNGSQNDILAEMQTREELYQVLNYHFYEDKLNELFMKEKTT</sequence>
<evidence type="ECO:0000256" key="1">
    <source>
        <dbReference type="ARBA" id="ARBA00001050"/>
    </source>
</evidence>
<feature type="binding site" evidence="11">
    <location>
        <position position="87"/>
    </location>
    <ligand>
        <name>Mg(2+)</name>
        <dbReference type="ChEBI" id="CHEBI:18420"/>
    </ligand>
</feature>
<dbReference type="GO" id="GO:0019629">
    <property type="term" value="P:propionate catabolic process, 2-methylcitrate cycle"/>
    <property type="evidence" value="ECO:0007669"/>
    <property type="project" value="UniProtKB-UniRule"/>
</dbReference>
<evidence type="ECO:0000256" key="11">
    <source>
        <dbReference type="HAMAP-Rule" id="MF_01939"/>
    </source>
</evidence>
<dbReference type="CDD" id="cd00377">
    <property type="entry name" value="ICL_PEPM"/>
    <property type="match status" value="1"/>
</dbReference>
<feature type="binding site" evidence="11">
    <location>
        <begin position="47"/>
        <end position="49"/>
    </location>
    <ligand>
        <name>substrate</name>
    </ligand>
</feature>
<evidence type="ECO:0000256" key="6">
    <source>
        <dbReference type="ARBA" id="ARBA00022842"/>
    </source>
</evidence>
<dbReference type="InterPro" id="IPR039556">
    <property type="entry name" value="ICL/PEPM"/>
</dbReference>
<dbReference type="EC" id="4.1.3.30" evidence="4 11"/>
<accession>A0A2S8CEL3</accession>
<comment type="cofactor">
    <cofactor evidence="2 11">
        <name>Mg(2+)</name>
        <dbReference type="ChEBI" id="CHEBI:18420"/>
    </cofactor>
</comment>
<evidence type="ECO:0000256" key="10">
    <source>
        <dbReference type="ARBA" id="ARBA00073849"/>
    </source>
</evidence>
<evidence type="ECO:0000256" key="8">
    <source>
        <dbReference type="ARBA" id="ARBA00044762"/>
    </source>
</evidence>
<dbReference type="PROSITE" id="PS00161">
    <property type="entry name" value="ISOCITRATE_LYASE"/>
    <property type="match status" value="1"/>
</dbReference>
<dbReference type="GO" id="GO:0046421">
    <property type="term" value="F:methylisocitrate lyase activity"/>
    <property type="evidence" value="ECO:0007669"/>
    <property type="project" value="UniProtKB-UniRule"/>
</dbReference>
<dbReference type="EMBL" id="DACWOD010000008">
    <property type="protein sequence ID" value="HAU2396894.1"/>
    <property type="molecule type" value="Genomic_DNA"/>
</dbReference>
<evidence type="ECO:0000256" key="9">
    <source>
        <dbReference type="ARBA" id="ARBA00057039"/>
    </source>
</evidence>
<comment type="function">
    <text evidence="11">Involved in the catabolism of short chain fatty acids (SCFA) via the 2-methylcitrate cycle (propionate degradation route). Catalyzes the thermodynamically favored C-C bond cleavage of (2R,3S)-2-methylisocitrate to yield pyruvate and succinate via an alpha-carboxy-carbanion intermediate.</text>
</comment>
<name>A0A2S8CEL3_LEGPN</name>
<feature type="binding site" evidence="11">
    <location>
        <begin position="124"/>
        <end position="125"/>
    </location>
    <ligand>
        <name>substrate</name>
    </ligand>
</feature>
<dbReference type="InterPro" id="IPR018523">
    <property type="entry name" value="Isocitrate_lyase_ph_CS"/>
</dbReference>
<dbReference type="RefSeq" id="WP_027266155.1">
    <property type="nucleotide sequence ID" value="NZ_AP024961.1"/>
</dbReference>
<evidence type="ECO:0000256" key="2">
    <source>
        <dbReference type="ARBA" id="ARBA00001946"/>
    </source>
</evidence>
<organism evidence="13 14">
    <name type="scientific">Legionella pneumophila</name>
    <dbReference type="NCBI Taxonomy" id="446"/>
    <lineage>
        <taxon>Bacteria</taxon>
        <taxon>Pseudomonadati</taxon>
        <taxon>Pseudomonadota</taxon>
        <taxon>Gammaproteobacteria</taxon>
        <taxon>Legionellales</taxon>
        <taxon>Legionellaceae</taxon>
        <taxon>Legionella</taxon>
    </lineage>
</organism>
<proteinExistence type="inferred from homology"/>
<dbReference type="InterPro" id="IPR012695">
    <property type="entry name" value="PrpB"/>
</dbReference>
<keyword evidence="6 11" id="KW-0460">Magnesium</keyword>
<comment type="pathway">
    <text evidence="11 12">Organic acid metabolism; propanoate degradation.</text>
</comment>
<comment type="catalytic activity">
    <reaction evidence="1 11 12">
        <text>(2S,3R)-3-hydroxybutane-1,2,3-tricarboxylate = pyruvate + succinate</text>
        <dbReference type="Rhea" id="RHEA:16809"/>
        <dbReference type="ChEBI" id="CHEBI:15361"/>
        <dbReference type="ChEBI" id="CHEBI:30031"/>
        <dbReference type="ChEBI" id="CHEBI:57429"/>
        <dbReference type="EC" id="4.1.3.30"/>
    </reaction>
</comment>
<evidence type="ECO:0000256" key="4">
    <source>
        <dbReference type="ARBA" id="ARBA00012260"/>
    </source>
</evidence>
<comment type="function">
    <text evidence="9">Involved in the catabolism of short chain fatty acids (SCFA) via the 2-methylcitrate cycle I (propionate degradation route). Catalyzes the thermodynamically favored C-C bond cleavage of (2R,3S)-2-methylisocitrate to yield pyruvate and succinate via an alpha-carboxy-carbanion intermediate.</text>
</comment>
<feature type="binding site" evidence="11">
    <location>
        <position position="89"/>
    </location>
    <ligand>
        <name>Mg(2+)</name>
        <dbReference type="ChEBI" id="CHEBI:18420"/>
    </ligand>
</feature>
<dbReference type="SUPFAM" id="SSF51621">
    <property type="entry name" value="Phosphoenolpyruvate/pyruvate domain"/>
    <property type="match status" value="1"/>
</dbReference>
<reference evidence="13" key="1">
    <citation type="journal article" date="2018" name="Genome Biol.">
        <title>SKESA: strategic k-mer extension for scrupulous assemblies.</title>
        <authorList>
            <person name="Souvorov A."/>
            <person name="Agarwala R."/>
            <person name="Lipman D.J."/>
        </authorList>
    </citation>
    <scope>NUCLEOTIDE SEQUENCE</scope>
    <source>
        <strain evidence="13">CL18-200174</strain>
    </source>
</reference>
<dbReference type="NCBIfam" id="TIGR02317">
    <property type="entry name" value="prpB"/>
    <property type="match status" value="1"/>
</dbReference>
<comment type="subunit">
    <text evidence="8 11">Homotetramer; dimer of dimers.</text>
</comment>
<feature type="binding site" evidence="11">
    <location>
        <position position="189"/>
    </location>
    <ligand>
        <name>substrate</name>
    </ligand>
</feature>
<evidence type="ECO:0000256" key="5">
    <source>
        <dbReference type="ARBA" id="ARBA00022723"/>
    </source>
</evidence>